<dbReference type="SUPFAM" id="SSF54593">
    <property type="entry name" value="Glyoxalase/Bleomycin resistance protein/Dihydroxybiphenyl dioxygenase"/>
    <property type="match status" value="2"/>
</dbReference>
<proteinExistence type="predicted"/>
<sequence length="303" mass="31986">MPSRDIRTIRRGALAAALAILAATAPVAAGPLAVGPQYDTTHVYLDPADVDRFVTSFTATFGGASTPQIVVTVTPTPSRTTSQLVMTPVGTLSVFGYETPVPYPFGEERTGYLVTDLDEAVAAAREAGAWVLVAPFDDPIGRDAVVTWPGGIDMQFYWHTTPPDYPALATVPENRVYISPDAADEFVAHFLAFSGGRLVEDDPDASGAEIGRDGTYRRVRLESRFGRMVVLVTDGHLPYPFGREVTGYEVAALDDTLAKAAATGATVLAGPVSADGRRTAMVEFPGGYIAEVHGPDGGAKPGQ</sequence>
<dbReference type="Proteomes" id="UP000249590">
    <property type="component" value="Unassembled WGS sequence"/>
</dbReference>
<dbReference type="OrthoDB" id="107334at2"/>
<dbReference type="EMBL" id="QHHQ01000002">
    <property type="protein sequence ID" value="RAI01954.1"/>
    <property type="molecule type" value="Genomic_DNA"/>
</dbReference>
<organism evidence="2 3">
    <name type="scientific">Acuticoccus sediminis</name>
    <dbReference type="NCBI Taxonomy" id="2184697"/>
    <lineage>
        <taxon>Bacteria</taxon>
        <taxon>Pseudomonadati</taxon>
        <taxon>Pseudomonadota</taxon>
        <taxon>Alphaproteobacteria</taxon>
        <taxon>Hyphomicrobiales</taxon>
        <taxon>Amorphaceae</taxon>
        <taxon>Acuticoccus</taxon>
    </lineage>
</organism>
<reference evidence="2 3" key="1">
    <citation type="submission" date="2018-05" db="EMBL/GenBank/DDBJ databases">
        <title>Acuticoccus sediminis sp. nov., isolated from deep-sea sediment of Indian Ocean.</title>
        <authorList>
            <person name="Liu X."/>
            <person name="Lai Q."/>
            <person name="Du Y."/>
            <person name="Sun F."/>
            <person name="Zhang X."/>
            <person name="Wang S."/>
            <person name="Shao Z."/>
        </authorList>
    </citation>
    <scope>NUCLEOTIDE SEQUENCE [LARGE SCALE GENOMIC DNA]</scope>
    <source>
        <strain evidence="2 3">PTG4-2</strain>
    </source>
</reference>
<gene>
    <name evidence="2" type="ORF">DLJ53_11240</name>
</gene>
<protein>
    <submittedName>
        <fullName evidence="2">Glyoxalase</fullName>
    </submittedName>
</protein>
<name>A0A8B2NWQ3_9HYPH</name>
<evidence type="ECO:0000313" key="3">
    <source>
        <dbReference type="Proteomes" id="UP000249590"/>
    </source>
</evidence>
<accession>A0A8B2NWQ3</accession>
<keyword evidence="1" id="KW-0732">Signal</keyword>
<dbReference type="InterPro" id="IPR029068">
    <property type="entry name" value="Glyas_Bleomycin-R_OHBP_Dase"/>
</dbReference>
<evidence type="ECO:0000256" key="1">
    <source>
        <dbReference type="SAM" id="SignalP"/>
    </source>
</evidence>
<dbReference type="AlphaFoldDB" id="A0A8B2NWQ3"/>
<comment type="caution">
    <text evidence="2">The sequence shown here is derived from an EMBL/GenBank/DDBJ whole genome shotgun (WGS) entry which is preliminary data.</text>
</comment>
<dbReference type="RefSeq" id="WP_111345198.1">
    <property type="nucleotide sequence ID" value="NZ_QHHQ01000002.1"/>
</dbReference>
<keyword evidence="3" id="KW-1185">Reference proteome</keyword>
<feature type="signal peptide" evidence="1">
    <location>
        <begin position="1"/>
        <end position="28"/>
    </location>
</feature>
<evidence type="ECO:0000313" key="2">
    <source>
        <dbReference type="EMBL" id="RAI01954.1"/>
    </source>
</evidence>
<feature type="chain" id="PRO_5032901314" evidence="1">
    <location>
        <begin position="29"/>
        <end position="303"/>
    </location>
</feature>